<dbReference type="Proteomes" id="UP001238603">
    <property type="component" value="Unassembled WGS sequence"/>
</dbReference>
<comment type="caution">
    <text evidence="3">The sequence shown here is derived from an EMBL/GenBank/DDBJ whole genome shotgun (WGS) entry which is preliminary data.</text>
</comment>
<evidence type="ECO:0000313" key="4">
    <source>
        <dbReference type="Proteomes" id="UP001238603"/>
    </source>
</evidence>
<sequence>MQTFKTAASLAALTLGALAGAAQGQAKMPAQTPGAGASSPVPAVELTEGEIRKIDKDQRKLTLRHGEIKHLQMPGMTMVFQVRDPAMLEQVKVGDKVRFRVERGPTGLVVTDLQPAGG</sequence>
<evidence type="ECO:0000313" key="3">
    <source>
        <dbReference type="EMBL" id="MDL5034681.1"/>
    </source>
</evidence>
<keyword evidence="4" id="KW-1185">Reference proteome</keyword>
<dbReference type="InterPro" id="IPR042230">
    <property type="entry name" value="CusF_sf"/>
</dbReference>
<proteinExistence type="predicted"/>
<dbReference type="InterPro" id="IPR021647">
    <property type="entry name" value="CusF_Ec"/>
</dbReference>
<protein>
    <submittedName>
        <fullName evidence="3">Copper-binding protein</fullName>
    </submittedName>
</protein>
<dbReference type="Gene3D" id="2.40.50.320">
    <property type="entry name" value="Copper binding periplasmic protein CusF"/>
    <property type="match status" value="1"/>
</dbReference>
<keyword evidence="2" id="KW-0732">Signal</keyword>
<organism evidence="3 4">
    <name type="scientific">Roseateles subflavus</name>
    <dbReference type="NCBI Taxonomy" id="3053353"/>
    <lineage>
        <taxon>Bacteria</taxon>
        <taxon>Pseudomonadati</taxon>
        <taxon>Pseudomonadota</taxon>
        <taxon>Betaproteobacteria</taxon>
        <taxon>Burkholderiales</taxon>
        <taxon>Sphaerotilaceae</taxon>
        <taxon>Roseateles</taxon>
    </lineage>
</organism>
<feature type="signal peptide" evidence="2">
    <location>
        <begin position="1"/>
        <end position="21"/>
    </location>
</feature>
<gene>
    <name evidence="3" type="ORF">QRD43_22450</name>
</gene>
<accession>A0ABT7LP76</accession>
<dbReference type="RefSeq" id="WP_285984756.1">
    <property type="nucleotide sequence ID" value="NZ_JASVDS010000011.1"/>
</dbReference>
<feature type="chain" id="PRO_5046627114" evidence="2">
    <location>
        <begin position="22"/>
        <end position="118"/>
    </location>
</feature>
<evidence type="ECO:0000256" key="1">
    <source>
        <dbReference type="SAM" id="MobiDB-lite"/>
    </source>
</evidence>
<dbReference type="EMBL" id="JASVDS010000011">
    <property type="protein sequence ID" value="MDL5034681.1"/>
    <property type="molecule type" value="Genomic_DNA"/>
</dbReference>
<dbReference type="Pfam" id="PF11604">
    <property type="entry name" value="CusF_Ec"/>
    <property type="match status" value="1"/>
</dbReference>
<feature type="region of interest" description="Disordered" evidence="1">
    <location>
        <begin position="22"/>
        <end position="41"/>
    </location>
</feature>
<name>A0ABT7LP76_9BURK</name>
<reference evidence="3 4" key="1">
    <citation type="submission" date="2023-06" db="EMBL/GenBank/DDBJ databases">
        <title>Pelomonas sp. APW6 16S ribosomal RNA gene genome sequencing and assembly.</title>
        <authorList>
            <person name="Woo H."/>
        </authorList>
    </citation>
    <scope>NUCLEOTIDE SEQUENCE [LARGE SCALE GENOMIC DNA]</scope>
    <source>
        <strain evidence="3 4">APW6</strain>
    </source>
</reference>
<evidence type="ECO:0000256" key="2">
    <source>
        <dbReference type="SAM" id="SignalP"/>
    </source>
</evidence>